<sequence length="203" mass="22006">MRLCQRRARAGFNKSSSTARQRMYESLVQLLQEYPKTFAVHLVILGTFAFYLLVRDIPTGRAAQPSMADTNKLNSLPEVPQAVAAVGAHAKPDGTHLDPPKDDPISLEELAKCDGSTADAPIYVAIKGTVFDVTPKREMYGPGGGYHVFAGKDGSKGLGKSSLKPEDAVSDYSDLPASELKVLDEWVAYFTKRYNIVGKVATA</sequence>
<dbReference type="OrthoDB" id="899at2759"/>
<dbReference type="eggNOG" id="KOG1110">
    <property type="taxonomic scope" value="Eukaryota"/>
</dbReference>
<reference evidence="4 5" key="1">
    <citation type="journal article" date="2011" name="J. Gen. Appl. Microbiol.">
        <title>Draft genome sequencing of the enigmatic basidiomycete Mixia osmundae.</title>
        <authorList>
            <person name="Nishida H."/>
            <person name="Nagatsuka Y."/>
            <person name="Sugiyama J."/>
        </authorList>
    </citation>
    <scope>NUCLEOTIDE SEQUENCE [LARGE SCALE GENOMIC DNA]</scope>
    <source>
        <strain evidence="5">CBS 9802 / IAM 14324 / JCM 22182 / KY 12970</strain>
    </source>
</reference>
<dbReference type="InterPro" id="IPR001199">
    <property type="entry name" value="Cyt_B5-like_heme/steroid-bd"/>
</dbReference>
<evidence type="ECO:0000313" key="5">
    <source>
        <dbReference type="Proteomes" id="UP000009131"/>
    </source>
</evidence>
<evidence type="ECO:0000313" key="4">
    <source>
        <dbReference type="EMBL" id="GAB00033.1"/>
    </source>
</evidence>
<keyword evidence="5" id="KW-1185">Reference proteome</keyword>
<dbReference type="Gene3D" id="3.10.120.10">
    <property type="entry name" value="Cytochrome b5-like heme/steroid binding domain"/>
    <property type="match status" value="1"/>
</dbReference>
<dbReference type="STRING" id="764103.G7EB22"/>
<dbReference type="InParanoid" id="G7EB22"/>
<dbReference type="InterPro" id="IPR050577">
    <property type="entry name" value="MAPR/NEUFC/NENF-like"/>
</dbReference>
<dbReference type="EMBL" id="BABT02000252">
    <property type="protein sequence ID" value="GAB00033.1"/>
    <property type="molecule type" value="Genomic_DNA"/>
</dbReference>
<dbReference type="Proteomes" id="UP000009131">
    <property type="component" value="Unassembled WGS sequence"/>
</dbReference>
<dbReference type="Pfam" id="PF00173">
    <property type="entry name" value="Cyt-b5"/>
    <property type="match status" value="1"/>
</dbReference>
<protein>
    <recommendedName>
        <fullName evidence="3">Cytochrome b5 heme-binding domain-containing protein</fullName>
    </recommendedName>
</protein>
<organism evidence="4 5">
    <name type="scientific">Mixia osmundae (strain CBS 9802 / IAM 14324 / JCM 22182 / KY 12970)</name>
    <dbReference type="NCBI Taxonomy" id="764103"/>
    <lineage>
        <taxon>Eukaryota</taxon>
        <taxon>Fungi</taxon>
        <taxon>Dikarya</taxon>
        <taxon>Basidiomycota</taxon>
        <taxon>Pucciniomycotina</taxon>
        <taxon>Mixiomycetes</taxon>
        <taxon>Mixiales</taxon>
        <taxon>Mixiaceae</taxon>
        <taxon>Mixia</taxon>
    </lineage>
</organism>
<gene>
    <name evidence="4" type="primary">Mo06735</name>
    <name evidence="4" type="ORF">E5Q_06735</name>
</gene>
<feature type="domain" description="Cytochrome b5 heme-binding" evidence="3">
    <location>
        <begin position="105"/>
        <end position="201"/>
    </location>
</feature>
<dbReference type="SMART" id="SM01117">
    <property type="entry name" value="Cyt-b5"/>
    <property type="match status" value="1"/>
</dbReference>
<dbReference type="PANTHER" id="PTHR10281:SF115">
    <property type="entry name" value="BINDING PROTEIN, PUTATIVE (AFU_ORTHOLOGUE AFUA_4G06240)-RELATED"/>
    <property type="match status" value="1"/>
</dbReference>
<reference evidence="4 5" key="2">
    <citation type="journal article" date="2012" name="Open Biol.">
        <title>Characteristics of nucleosomes and linker DNA regions on the genome of the basidiomycete Mixia osmundae revealed by mono- and dinucleosome mapping.</title>
        <authorList>
            <person name="Nishida H."/>
            <person name="Kondo S."/>
            <person name="Matsumoto T."/>
            <person name="Suzuki Y."/>
            <person name="Yoshikawa H."/>
            <person name="Taylor T.D."/>
            <person name="Sugiyama J."/>
        </authorList>
    </citation>
    <scope>NUCLEOTIDE SEQUENCE [LARGE SCALE GENOMIC DNA]</scope>
    <source>
        <strain evidence="5">CBS 9802 / IAM 14324 / JCM 22182 / KY 12970</strain>
    </source>
</reference>
<dbReference type="GO" id="GO:0016020">
    <property type="term" value="C:membrane"/>
    <property type="evidence" value="ECO:0007669"/>
    <property type="project" value="TreeGrafter"/>
</dbReference>
<dbReference type="AlphaFoldDB" id="G7EB22"/>
<comment type="caution">
    <text evidence="4">The sequence shown here is derived from an EMBL/GenBank/DDBJ whole genome shotgun (WGS) entry which is preliminary data.</text>
</comment>
<dbReference type="PANTHER" id="PTHR10281">
    <property type="entry name" value="MEMBRANE-ASSOCIATED PROGESTERONE RECEPTOR COMPONENT-RELATED"/>
    <property type="match status" value="1"/>
</dbReference>
<evidence type="ECO:0000259" key="3">
    <source>
        <dbReference type="SMART" id="SM01117"/>
    </source>
</evidence>
<dbReference type="GO" id="GO:0020037">
    <property type="term" value="F:heme binding"/>
    <property type="evidence" value="ECO:0007669"/>
    <property type="project" value="UniProtKB-ARBA"/>
</dbReference>
<dbReference type="HOGENOM" id="CLU_042860_2_1_1"/>
<dbReference type="RefSeq" id="XP_014565640.1">
    <property type="nucleotide sequence ID" value="XM_014710154.1"/>
</dbReference>
<dbReference type="GO" id="GO:0005783">
    <property type="term" value="C:endoplasmic reticulum"/>
    <property type="evidence" value="ECO:0007669"/>
    <property type="project" value="TreeGrafter"/>
</dbReference>
<keyword evidence="2" id="KW-0812">Transmembrane</keyword>
<evidence type="ECO:0000256" key="1">
    <source>
        <dbReference type="ARBA" id="ARBA00038357"/>
    </source>
</evidence>
<accession>G7EB22</accession>
<dbReference type="InterPro" id="IPR036400">
    <property type="entry name" value="Cyt_B5-like_heme/steroid_sf"/>
</dbReference>
<comment type="similarity">
    <text evidence="1">Belongs to the cytochrome b5 family. MAPR subfamily.</text>
</comment>
<keyword evidence="2" id="KW-0472">Membrane</keyword>
<dbReference type="SUPFAM" id="SSF55856">
    <property type="entry name" value="Cytochrome b5-like heme/steroid binding domain"/>
    <property type="match status" value="1"/>
</dbReference>
<name>G7EB22_MIXOS</name>
<feature type="transmembrane region" description="Helical" evidence="2">
    <location>
        <begin position="38"/>
        <end position="54"/>
    </location>
</feature>
<proteinExistence type="inferred from homology"/>
<evidence type="ECO:0000256" key="2">
    <source>
        <dbReference type="SAM" id="Phobius"/>
    </source>
</evidence>
<dbReference type="FunFam" id="3.10.120.10:FF:000003">
    <property type="entry name" value="membrane-associated progesterone receptor component 1"/>
    <property type="match status" value="1"/>
</dbReference>
<keyword evidence="2" id="KW-1133">Transmembrane helix</keyword>